<feature type="compositionally biased region" description="Acidic residues" evidence="4">
    <location>
        <begin position="304"/>
        <end position="329"/>
    </location>
</feature>
<reference evidence="6" key="1">
    <citation type="journal article" date="2017" name="Science">
        <title>Giant viruses with an expanded complement of translation system components.</title>
        <authorList>
            <person name="Schulz F."/>
            <person name="Yutin N."/>
            <person name="Ivanova N.N."/>
            <person name="Ortega D.R."/>
            <person name="Lee T.K."/>
            <person name="Vierheilig J."/>
            <person name="Daims H."/>
            <person name="Horn M."/>
            <person name="Wagner M."/>
            <person name="Jensen G.J."/>
            <person name="Kyrpides N.C."/>
            <person name="Koonin E.V."/>
            <person name="Woyke T."/>
        </authorList>
    </citation>
    <scope>NUCLEOTIDE SEQUENCE</scope>
    <source>
        <strain evidence="6">CTV1</strain>
    </source>
</reference>
<dbReference type="EMBL" id="KY684083">
    <property type="protein sequence ID" value="ARF08922.1"/>
    <property type="molecule type" value="Genomic_DNA"/>
</dbReference>
<dbReference type="InterPro" id="IPR045455">
    <property type="entry name" value="NrS-1_pol-like_helicase"/>
</dbReference>
<dbReference type="InterPro" id="IPR036844">
    <property type="entry name" value="Hint_dom_sf"/>
</dbReference>
<dbReference type="InterPro" id="IPR027417">
    <property type="entry name" value="P-loop_NTPase"/>
</dbReference>
<dbReference type="Gene3D" id="3.40.50.300">
    <property type="entry name" value="P-loop containing nucleotide triphosphate hydrolases"/>
    <property type="match status" value="1"/>
</dbReference>
<name>A0A1V0SB43_9VIRU</name>
<dbReference type="Pfam" id="PF08706">
    <property type="entry name" value="D5_N"/>
    <property type="match status" value="1"/>
</dbReference>
<dbReference type="InterPro" id="IPR014819">
    <property type="entry name" value="PriCT_2"/>
</dbReference>
<dbReference type="Pfam" id="PF08707">
    <property type="entry name" value="PriCT_2"/>
    <property type="match status" value="1"/>
</dbReference>
<evidence type="ECO:0000256" key="4">
    <source>
        <dbReference type="SAM" id="MobiDB-lite"/>
    </source>
</evidence>
<dbReference type="InterPro" id="IPR006500">
    <property type="entry name" value="Helicase_put_C_phage/plasmid"/>
</dbReference>
<dbReference type="GO" id="GO:0005524">
    <property type="term" value="F:ATP binding"/>
    <property type="evidence" value="ECO:0007669"/>
    <property type="project" value="UniProtKB-KW"/>
</dbReference>
<dbReference type="SUPFAM" id="SSF51294">
    <property type="entry name" value="Hedgehog/intein (Hint) domain"/>
    <property type="match status" value="1"/>
</dbReference>
<dbReference type="SMART" id="SM00885">
    <property type="entry name" value="D5_N"/>
    <property type="match status" value="1"/>
</dbReference>
<dbReference type="InterPro" id="IPR006141">
    <property type="entry name" value="Intein_N"/>
</dbReference>
<dbReference type="PANTHER" id="PTHR35372:SF2">
    <property type="entry name" value="SF3 HELICASE DOMAIN-CONTAINING PROTEIN"/>
    <property type="match status" value="1"/>
</dbReference>
<keyword evidence="3" id="KW-0067">ATP-binding</keyword>
<keyword evidence="1" id="KW-0547">Nucleotide-binding</keyword>
<dbReference type="SUPFAM" id="SSF52540">
    <property type="entry name" value="P-loop containing nucleoside triphosphate hydrolases"/>
    <property type="match status" value="1"/>
</dbReference>
<dbReference type="GO" id="GO:0016539">
    <property type="term" value="P:intein-mediated protein splicing"/>
    <property type="evidence" value="ECO:0007669"/>
    <property type="project" value="InterPro"/>
</dbReference>
<organism evidence="6">
    <name type="scientific">Catovirus CTV1</name>
    <dbReference type="NCBI Taxonomy" id="1977631"/>
    <lineage>
        <taxon>Viruses</taxon>
        <taxon>Varidnaviria</taxon>
        <taxon>Bamfordvirae</taxon>
        <taxon>Nucleocytoviricota</taxon>
        <taxon>Megaviricetes</taxon>
        <taxon>Imitervirales</taxon>
        <taxon>Mimiviridae</taxon>
        <taxon>Klosneuvirinae</taxon>
        <taxon>Catovirus</taxon>
    </lineage>
</organism>
<dbReference type="Pfam" id="PF05203">
    <property type="entry name" value="Hom_end_hint"/>
    <property type="match status" value="1"/>
</dbReference>
<dbReference type="PROSITE" id="PS50817">
    <property type="entry name" value="INTEIN_N_TER"/>
    <property type="match status" value="1"/>
</dbReference>
<feature type="region of interest" description="Disordered" evidence="4">
    <location>
        <begin position="280"/>
        <end position="338"/>
    </location>
</feature>
<feature type="domain" description="SF3 helicase" evidence="5">
    <location>
        <begin position="930"/>
        <end position="1097"/>
    </location>
</feature>
<dbReference type="GO" id="GO:0004386">
    <property type="term" value="F:helicase activity"/>
    <property type="evidence" value="ECO:0007669"/>
    <property type="project" value="UniProtKB-KW"/>
</dbReference>
<feature type="region of interest" description="Disordered" evidence="4">
    <location>
        <begin position="1222"/>
        <end position="1245"/>
    </location>
</feature>
<dbReference type="GO" id="GO:0016817">
    <property type="term" value="F:hydrolase activity, acting on acid anhydrides"/>
    <property type="evidence" value="ECO:0007669"/>
    <property type="project" value="InterPro"/>
</dbReference>
<evidence type="ECO:0000313" key="6">
    <source>
        <dbReference type="EMBL" id="ARF08922.1"/>
    </source>
</evidence>
<dbReference type="Gene3D" id="2.170.16.10">
    <property type="entry name" value="Hedgehog/Intein (Hint) domain"/>
    <property type="match status" value="1"/>
</dbReference>
<dbReference type="InterPro" id="IPR014015">
    <property type="entry name" value="Helicase_SF3_DNA-vir"/>
</dbReference>
<evidence type="ECO:0000256" key="3">
    <source>
        <dbReference type="ARBA" id="ARBA00022840"/>
    </source>
</evidence>
<evidence type="ECO:0000259" key="5">
    <source>
        <dbReference type="PROSITE" id="PS51206"/>
    </source>
</evidence>
<dbReference type="InterPro" id="IPR051620">
    <property type="entry name" value="ORF904-like_C"/>
</dbReference>
<dbReference type="PANTHER" id="PTHR35372">
    <property type="entry name" value="ATP BINDING PROTEIN-RELATED"/>
    <property type="match status" value="1"/>
</dbReference>
<dbReference type="Pfam" id="PF19263">
    <property type="entry name" value="DUF5906"/>
    <property type="match status" value="1"/>
</dbReference>
<evidence type="ECO:0000256" key="2">
    <source>
        <dbReference type="ARBA" id="ARBA00022801"/>
    </source>
</evidence>
<protein>
    <submittedName>
        <fullName evidence="6">D5-like helicase-primase</fullName>
    </submittedName>
</protein>
<dbReference type="InterPro" id="IPR014818">
    <property type="entry name" value="Phage/plasmid_primase_P4_C"/>
</dbReference>
<dbReference type="InterPro" id="IPR056443">
    <property type="entry name" value="AEP_C962R"/>
</dbReference>
<gene>
    <name evidence="6" type="ORF">Catovirus_1_972</name>
</gene>
<accession>A0A1V0SB43</accession>
<keyword evidence="2" id="KW-0378">Hydrolase</keyword>
<sequence>MNPFNNNSMDNYLKNRQEFDKYFAKFKLKKGEKKMITHTCLGMPFGSYHIPDDKYDKFIMLYKKIAGKCNNLHIIERHDGRTVGPFIVDIDYWVDDSQRGRKYRLEHIEKLIEITNDVLRTYFKVTDENLEALVMEKEKPTYNEKDKKYKDGFHLLYPIGLSVRHRFFVSDQIKKKAISVKLFDDIPFTNSKGYDEIFDTSVVRSNGLTMYGSRKHNGQMYKLTAIYNSEIEQQNLKYEPDELAVLCSLRSYDEEEEIRLNDDYIDDVDFNKEIDECVNKYSGKGRNNNNNNNKNKNKNKNKDEEEEEEEEEEEKEENDDNHEADNDDEKQEKVRRKRRVKKDVEMAKKLVKILSKKRAEVYSEWINVGWALHNVDDRLLPEYIEFSKQSAKWEEGCCEKIWEKARDDEDGFTIASLHWWAQTDNPVAYREVMRENIKELMKNAGTGTHDDIAKVVFELYKHKYRCPSIQKKVWYEFQGHRWVYIDSGYSLANLLSDEITKEYSILVGACMTGDKSDGIVAEDGMTKAKHIMKIISNLKQMGFRNQVMEACAYKFHEISQNFEEILDGNPNVLGFNNGVFDLEQGCFRPGLPDDYITMSTGYDYKEYKSNHSDVKAVEDYFRTVMVEEDMREYVLKFLSSCMDGHSREQKFILWTGVGCHAKDTKIMMYDGTRKNVQDVKLGDKLMGDDGKSRTVKVLFTGEQCMYKIVMDNGDIFTVNKNHRLALRNKFRDNIYKDINIYGEEIYWLEWYEYLENVPMKRRTAFVNKDKAAKYLEKKIKKKEQYIRYNEVVPVMVNDYKNLNDSVKNDFVMYSNAIEFENCKDNNNYEYVMNNGYENTDIDIVRSNISSRLDFVAGLIDKYGKKSESYYILPKYLFENENTEIIVRSIGVKIRIMNDEIYLYDGGINKLSERIKNTINKINDVINNNCEYKIMQCDALGSDRFYGFEIDGDEKYLMGNFMATYNSNGKSTTADLLENALGEYYGVLLTTVLTRKRGSSSGATPELADKRGKRVLFIQEPEHDDVIHVGLMKNLTGGDWVEARALYGDPFRYKPQFKLVLVCNKLPYIPATDQGTWRRLRVTPWESKFVDGEPKAKNEFKKDKTLSAKFKKLKQAFIWLLLNKYYPDYKENGLKEPKKVTQFTDEYKKDQDVIAAFISENYDITGINNDVISLVTLYESFKGYVRNAGNGVQVPARKELEEYIKTLDKIKFKAGHIRGIKEKEINMEDQEEPDGAIKSSKSSKKN</sequence>
<keyword evidence="6" id="KW-0347">Helicase</keyword>
<dbReference type="Pfam" id="PF23162">
    <property type="entry name" value="AEP_C962R"/>
    <property type="match status" value="1"/>
</dbReference>
<dbReference type="PROSITE" id="PS51206">
    <property type="entry name" value="SF3_HELICASE_1"/>
    <property type="match status" value="1"/>
</dbReference>
<dbReference type="NCBIfam" id="TIGR01613">
    <property type="entry name" value="primase_Cterm"/>
    <property type="match status" value="1"/>
</dbReference>
<proteinExistence type="predicted"/>
<dbReference type="InterPro" id="IPR007868">
    <property type="entry name" value="Hom_end_hint"/>
</dbReference>
<evidence type="ECO:0000256" key="1">
    <source>
        <dbReference type="ARBA" id="ARBA00022741"/>
    </source>
</evidence>